<protein>
    <submittedName>
        <fullName evidence="2">Uncharacterized protein</fullName>
    </submittedName>
</protein>
<evidence type="ECO:0000313" key="3">
    <source>
        <dbReference type="Proteomes" id="UP000269396"/>
    </source>
</evidence>
<organism evidence="2 3">
    <name type="scientific">Schistosoma mattheei</name>
    <dbReference type="NCBI Taxonomy" id="31246"/>
    <lineage>
        <taxon>Eukaryota</taxon>
        <taxon>Metazoa</taxon>
        <taxon>Spiralia</taxon>
        <taxon>Lophotrochozoa</taxon>
        <taxon>Platyhelminthes</taxon>
        <taxon>Trematoda</taxon>
        <taxon>Digenea</taxon>
        <taxon>Strigeidida</taxon>
        <taxon>Schistosomatoidea</taxon>
        <taxon>Schistosomatidae</taxon>
        <taxon>Schistosoma</taxon>
    </lineage>
</organism>
<gene>
    <name evidence="2" type="ORF">SMTD_LOCUS16724</name>
</gene>
<dbReference type="AlphaFoldDB" id="A0A183PQT8"/>
<dbReference type="Proteomes" id="UP000269396">
    <property type="component" value="Unassembled WGS sequence"/>
</dbReference>
<evidence type="ECO:0000313" key="2">
    <source>
        <dbReference type="EMBL" id="VDP72152.1"/>
    </source>
</evidence>
<evidence type="ECO:0000256" key="1">
    <source>
        <dbReference type="SAM" id="MobiDB-lite"/>
    </source>
</evidence>
<proteinExistence type="predicted"/>
<feature type="compositionally biased region" description="Polar residues" evidence="1">
    <location>
        <begin position="171"/>
        <end position="183"/>
    </location>
</feature>
<name>A0A183PQT8_9TREM</name>
<feature type="region of interest" description="Disordered" evidence="1">
    <location>
        <begin position="162"/>
        <end position="183"/>
    </location>
</feature>
<keyword evidence="3" id="KW-1185">Reference proteome</keyword>
<accession>A0A183PQT8</accession>
<dbReference type="EMBL" id="UZAL01037590">
    <property type="protein sequence ID" value="VDP72152.1"/>
    <property type="molecule type" value="Genomic_DNA"/>
</dbReference>
<sequence>MLNLFEIIKSNRKLGPSELDRYCNLILPLNPREHSFSDTVQSLSQQFGDNSSLFNARYRCLKLTMKEDADLLTHVGIVNRECESFQLKSLTEDQFKALILICSFQSKKFSDIRTRLLSRLDQDPKLTLTDIASEYQRLMNFQRDTTMVQRGGLDRTEVHVVQQPPNPHESAPTTPSSGQQAKTNPLAQRWHCGAWHFVRSCPHKQHRCRKCKAVGHKDGFCQKKKMNSSRSTRKPVPKSCKNYLSLVATCQN</sequence>
<dbReference type="STRING" id="31246.A0A183PQT8"/>
<reference evidence="2 3" key="1">
    <citation type="submission" date="2018-11" db="EMBL/GenBank/DDBJ databases">
        <authorList>
            <consortium name="Pathogen Informatics"/>
        </authorList>
    </citation>
    <scope>NUCLEOTIDE SEQUENCE [LARGE SCALE GENOMIC DNA]</scope>
    <source>
        <strain>Denwood</strain>
        <strain evidence="3">Zambia</strain>
    </source>
</reference>